<dbReference type="CDD" id="cd01610">
    <property type="entry name" value="PAP2_like"/>
    <property type="match status" value="1"/>
</dbReference>
<proteinExistence type="predicted"/>
<keyword evidence="1" id="KW-1133">Transmembrane helix</keyword>
<keyword evidence="1" id="KW-0812">Transmembrane</keyword>
<dbReference type="Proteomes" id="UP001500280">
    <property type="component" value="Unassembled WGS sequence"/>
</dbReference>
<feature type="transmembrane region" description="Helical" evidence="1">
    <location>
        <begin position="98"/>
        <end position="119"/>
    </location>
</feature>
<feature type="transmembrane region" description="Helical" evidence="1">
    <location>
        <begin position="126"/>
        <end position="144"/>
    </location>
</feature>
<keyword evidence="1" id="KW-0472">Membrane</keyword>
<dbReference type="InterPro" id="IPR036938">
    <property type="entry name" value="PAP2/HPO_sf"/>
</dbReference>
<dbReference type="Gene3D" id="1.20.144.10">
    <property type="entry name" value="Phosphatidic acid phosphatase type 2/haloperoxidase"/>
    <property type="match status" value="1"/>
</dbReference>
<dbReference type="EMBL" id="BAAANF010000027">
    <property type="protein sequence ID" value="GAA1716983.1"/>
    <property type="molecule type" value="Genomic_DNA"/>
</dbReference>
<protein>
    <recommendedName>
        <fullName evidence="2">Phosphatidic acid phosphatase type 2/haloperoxidase domain-containing protein</fullName>
    </recommendedName>
</protein>
<feature type="domain" description="Phosphatidic acid phosphatase type 2/haloperoxidase" evidence="2">
    <location>
        <begin position="97"/>
        <end position="168"/>
    </location>
</feature>
<dbReference type="InterPro" id="IPR000326">
    <property type="entry name" value="PAP2/HPO"/>
</dbReference>
<feature type="transmembrane region" description="Helical" evidence="1">
    <location>
        <begin position="67"/>
        <end position="86"/>
    </location>
</feature>
<organism evidence="3 4">
    <name type="scientific">Kribbella yunnanensis</name>
    <dbReference type="NCBI Taxonomy" id="190194"/>
    <lineage>
        <taxon>Bacteria</taxon>
        <taxon>Bacillati</taxon>
        <taxon>Actinomycetota</taxon>
        <taxon>Actinomycetes</taxon>
        <taxon>Propionibacteriales</taxon>
        <taxon>Kribbellaceae</taxon>
        <taxon>Kribbella</taxon>
    </lineage>
</organism>
<comment type="caution">
    <text evidence="3">The sequence shown here is derived from an EMBL/GenBank/DDBJ whole genome shotgun (WGS) entry which is preliminary data.</text>
</comment>
<feature type="transmembrane region" description="Helical" evidence="1">
    <location>
        <begin position="150"/>
        <end position="170"/>
    </location>
</feature>
<evidence type="ECO:0000313" key="4">
    <source>
        <dbReference type="Proteomes" id="UP001500280"/>
    </source>
</evidence>
<keyword evidence="4" id="KW-1185">Reference proteome</keyword>
<gene>
    <name evidence="3" type="ORF">GCM10009745_77030</name>
</gene>
<dbReference type="Pfam" id="PF01569">
    <property type="entry name" value="PAP2"/>
    <property type="match status" value="1"/>
</dbReference>
<name>A0ABN2J3H8_9ACTN</name>
<evidence type="ECO:0000259" key="2">
    <source>
        <dbReference type="Pfam" id="PF01569"/>
    </source>
</evidence>
<evidence type="ECO:0000256" key="1">
    <source>
        <dbReference type="SAM" id="Phobius"/>
    </source>
</evidence>
<dbReference type="SUPFAM" id="SSF48317">
    <property type="entry name" value="Acid phosphatase/Vanadium-dependent haloperoxidase"/>
    <property type="match status" value="1"/>
</dbReference>
<reference evidence="3 4" key="1">
    <citation type="journal article" date="2019" name="Int. J. Syst. Evol. Microbiol.">
        <title>The Global Catalogue of Microorganisms (GCM) 10K type strain sequencing project: providing services to taxonomists for standard genome sequencing and annotation.</title>
        <authorList>
            <consortium name="The Broad Institute Genomics Platform"/>
            <consortium name="The Broad Institute Genome Sequencing Center for Infectious Disease"/>
            <person name="Wu L."/>
            <person name="Ma J."/>
        </authorList>
    </citation>
    <scope>NUCLEOTIDE SEQUENCE [LARGE SCALE GENOMIC DNA]</scope>
    <source>
        <strain evidence="3 4">JCM 14307</strain>
    </source>
</reference>
<sequence>MAAAGYLLRTTIPPADHWLVTHAYAAPGSIPAAVATIASGVGTLAAIVGLLVVAALTWRRRGPREGLLPLAVVPVCLSLLALQGLLNRGGPPQQPEAGTYPSGHVTVVTTAVAVTLLIGTSWRRRISALGGTAILLVSASRIALAEHWLLDVAGGIAGVAGVALLSYAVLHRPQPQTVRR</sequence>
<evidence type="ECO:0000313" key="3">
    <source>
        <dbReference type="EMBL" id="GAA1716983.1"/>
    </source>
</evidence>
<feature type="transmembrane region" description="Helical" evidence="1">
    <location>
        <begin position="30"/>
        <end position="55"/>
    </location>
</feature>
<accession>A0ABN2J3H8</accession>